<dbReference type="GeneID" id="9470551"/>
<dbReference type="EMBL" id="DS028131">
    <property type="protein sequence ID" value="EEY55296.1"/>
    <property type="molecule type" value="Genomic_DNA"/>
</dbReference>
<dbReference type="Proteomes" id="UP000006643">
    <property type="component" value="Unassembled WGS sequence"/>
</dbReference>
<protein>
    <submittedName>
        <fullName evidence="1">Uncharacterized protein</fullName>
    </submittedName>
</protein>
<organism evidence="1 2">
    <name type="scientific">Phytophthora infestans (strain T30-4)</name>
    <name type="common">Potato late blight agent</name>
    <dbReference type="NCBI Taxonomy" id="403677"/>
    <lineage>
        <taxon>Eukaryota</taxon>
        <taxon>Sar</taxon>
        <taxon>Stramenopiles</taxon>
        <taxon>Oomycota</taxon>
        <taxon>Peronosporomycetes</taxon>
        <taxon>Peronosporales</taxon>
        <taxon>Peronosporaceae</taxon>
        <taxon>Phytophthora</taxon>
    </lineage>
</organism>
<dbReference type="KEGG" id="pif:PITG_09228"/>
<sequence>MIDYSARFERLVIKIMSRWLSNAFEEYSILSAKGSAELSRKSFVMLGTRDVKAGTFHCGKPSEGVVGDEAVAPSAEGPVPTCVGRSDRIALDSMMTDINNRIIPSND</sequence>
<dbReference type="InParanoid" id="D0NB67"/>
<dbReference type="RefSeq" id="XP_002903520.1">
    <property type="nucleotide sequence ID" value="XM_002903474.1"/>
</dbReference>
<reference evidence="2" key="1">
    <citation type="journal article" date="2009" name="Nature">
        <title>Genome sequence and analysis of the Irish potato famine pathogen Phytophthora infestans.</title>
        <authorList>
            <consortium name="The Broad Institute Genome Sequencing Platform"/>
            <person name="Haas B.J."/>
            <person name="Kamoun S."/>
            <person name="Zody M.C."/>
            <person name="Jiang R.H."/>
            <person name="Handsaker R.E."/>
            <person name="Cano L.M."/>
            <person name="Grabherr M."/>
            <person name="Kodira C.D."/>
            <person name="Raffaele S."/>
            <person name="Torto-Alalibo T."/>
            <person name="Bozkurt T.O."/>
            <person name="Ah-Fong A.M."/>
            <person name="Alvarado L."/>
            <person name="Anderson V.L."/>
            <person name="Armstrong M.R."/>
            <person name="Avrova A."/>
            <person name="Baxter L."/>
            <person name="Beynon J."/>
            <person name="Boevink P.C."/>
            <person name="Bollmann S.R."/>
            <person name="Bos J.I."/>
            <person name="Bulone V."/>
            <person name="Cai G."/>
            <person name="Cakir C."/>
            <person name="Carrington J.C."/>
            <person name="Chawner M."/>
            <person name="Conti L."/>
            <person name="Costanzo S."/>
            <person name="Ewan R."/>
            <person name="Fahlgren N."/>
            <person name="Fischbach M.A."/>
            <person name="Fugelstad J."/>
            <person name="Gilroy E.M."/>
            <person name="Gnerre S."/>
            <person name="Green P.J."/>
            <person name="Grenville-Briggs L.J."/>
            <person name="Griffith J."/>
            <person name="Grunwald N.J."/>
            <person name="Horn K."/>
            <person name="Horner N.R."/>
            <person name="Hu C.H."/>
            <person name="Huitema E."/>
            <person name="Jeong D.H."/>
            <person name="Jones A.M."/>
            <person name="Jones J.D."/>
            <person name="Jones R.W."/>
            <person name="Karlsson E.K."/>
            <person name="Kunjeti S.G."/>
            <person name="Lamour K."/>
            <person name="Liu Z."/>
            <person name="Ma L."/>
            <person name="Maclean D."/>
            <person name="Chibucos M.C."/>
            <person name="McDonald H."/>
            <person name="McWalters J."/>
            <person name="Meijer H.J."/>
            <person name="Morgan W."/>
            <person name="Morris P.F."/>
            <person name="Munro C.A."/>
            <person name="O'Neill K."/>
            <person name="Ospina-Giraldo M."/>
            <person name="Pinzon A."/>
            <person name="Pritchard L."/>
            <person name="Ramsahoye B."/>
            <person name="Ren Q."/>
            <person name="Restrepo S."/>
            <person name="Roy S."/>
            <person name="Sadanandom A."/>
            <person name="Savidor A."/>
            <person name="Schornack S."/>
            <person name="Schwartz D.C."/>
            <person name="Schumann U.D."/>
            <person name="Schwessinger B."/>
            <person name="Seyer L."/>
            <person name="Sharpe T."/>
            <person name="Silvar C."/>
            <person name="Song J."/>
            <person name="Studholme D.J."/>
            <person name="Sykes S."/>
            <person name="Thines M."/>
            <person name="van de Vondervoort P.J."/>
            <person name="Phuntumart V."/>
            <person name="Wawra S."/>
            <person name="Weide R."/>
            <person name="Win J."/>
            <person name="Young C."/>
            <person name="Zhou S."/>
            <person name="Fry W."/>
            <person name="Meyers B.C."/>
            <person name="van West P."/>
            <person name="Ristaino J."/>
            <person name="Govers F."/>
            <person name="Birch P.R."/>
            <person name="Whisson S.C."/>
            <person name="Judelson H.S."/>
            <person name="Nusbaum C."/>
        </authorList>
    </citation>
    <scope>NUCLEOTIDE SEQUENCE [LARGE SCALE GENOMIC DNA]</scope>
    <source>
        <strain evidence="2">T30-4</strain>
    </source>
</reference>
<dbReference type="HOGENOM" id="CLU_2215102_0_0_1"/>
<gene>
    <name evidence="1" type="ORF">PITG_09228</name>
</gene>
<proteinExistence type="predicted"/>
<name>D0NB67_PHYIT</name>
<evidence type="ECO:0000313" key="2">
    <source>
        <dbReference type="Proteomes" id="UP000006643"/>
    </source>
</evidence>
<keyword evidence="2" id="KW-1185">Reference proteome</keyword>
<accession>D0NB67</accession>
<dbReference type="AlphaFoldDB" id="D0NB67"/>
<dbReference type="VEuPathDB" id="FungiDB:PITG_09228"/>
<evidence type="ECO:0000313" key="1">
    <source>
        <dbReference type="EMBL" id="EEY55296.1"/>
    </source>
</evidence>